<evidence type="ECO:0000313" key="10">
    <source>
        <dbReference type="EMBL" id="CAB4814926.1"/>
    </source>
</evidence>
<dbReference type="CDD" id="cd03467">
    <property type="entry name" value="Rieske"/>
    <property type="match status" value="1"/>
</dbReference>
<evidence type="ECO:0000313" key="8">
    <source>
        <dbReference type="EMBL" id="CAB4364203.1"/>
    </source>
</evidence>
<keyword evidence="4" id="KW-0411">Iron-sulfur</keyword>
<evidence type="ECO:0000256" key="6">
    <source>
        <dbReference type="ARBA" id="ARBA00034078"/>
    </source>
</evidence>
<dbReference type="InterPro" id="IPR017941">
    <property type="entry name" value="Rieske_2Fe-2S"/>
</dbReference>
<keyword evidence="3" id="KW-0408">Iron</keyword>
<keyword evidence="5" id="KW-1015">Disulfide bond</keyword>
<evidence type="ECO:0000256" key="4">
    <source>
        <dbReference type="ARBA" id="ARBA00023014"/>
    </source>
</evidence>
<dbReference type="EMBL" id="CAFBMT010000008">
    <property type="protein sequence ID" value="CAB4934407.1"/>
    <property type="molecule type" value="Genomic_DNA"/>
</dbReference>
<dbReference type="AlphaFoldDB" id="A0A6J7MSC3"/>
<evidence type="ECO:0000313" key="12">
    <source>
        <dbReference type="EMBL" id="CAB4934407.1"/>
    </source>
</evidence>
<dbReference type="EMBL" id="CAFBOL010000015">
    <property type="protein sequence ID" value="CAB4982062.1"/>
    <property type="molecule type" value="Genomic_DNA"/>
</dbReference>
<dbReference type="EMBL" id="CAEZYF010000001">
    <property type="protein sequence ID" value="CAB4703770.1"/>
    <property type="molecule type" value="Genomic_DNA"/>
</dbReference>
<organism evidence="13">
    <name type="scientific">freshwater metagenome</name>
    <dbReference type="NCBI Taxonomy" id="449393"/>
    <lineage>
        <taxon>unclassified sequences</taxon>
        <taxon>metagenomes</taxon>
        <taxon>ecological metagenomes</taxon>
    </lineage>
</organism>
<dbReference type="EMBL" id="CAESGF010000011">
    <property type="protein sequence ID" value="CAB4364203.1"/>
    <property type="molecule type" value="Genomic_DNA"/>
</dbReference>
<evidence type="ECO:0000259" key="7">
    <source>
        <dbReference type="PROSITE" id="PS51296"/>
    </source>
</evidence>
<dbReference type="Gene3D" id="2.102.10.10">
    <property type="entry name" value="Rieske [2Fe-2S] iron-sulphur domain"/>
    <property type="match status" value="1"/>
</dbReference>
<comment type="cofactor">
    <cofactor evidence="6">
        <name>[2Fe-2S] cluster</name>
        <dbReference type="ChEBI" id="CHEBI:190135"/>
    </cofactor>
</comment>
<keyword evidence="1" id="KW-0001">2Fe-2S</keyword>
<proteinExistence type="predicted"/>
<dbReference type="PANTHER" id="PTHR10134">
    <property type="entry name" value="CYTOCHROME B-C1 COMPLEX SUBUNIT RIESKE, MITOCHONDRIAL"/>
    <property type="match status" value="1"/>
</dbReference>
<accession>A0A6J7MSC3</accession>
<protein>
    <submittedName>
        <fullName evidence="13">Unannotated protein</fullName>
    </submittedName>
</protein>
<dbReference type="Pfam" id="PF00355">
    <property type="entry name" value="Rieske"/>
    <property type="match status" value="1"/>
</dbReference>
<evidence type="ECO:0000256" key="1">
    <source>
        <dbReference type="ARBA" id="ARBA00022714"/>
    </source>
</evidence>
<dbReference type="GO" id="GO:0046872">
    <property type="term" value="F:metal ion binding"/>
    <property type="evidence" value="ECO:0007669"/>
    <property type="project" value="UniProtKB-KW"/>
</dbReference>
<keyword evidence="2" id="KW-0479">Metal-binding</keyword>
<evidence type="ECO:0000313" key="9">
    <source>
        <dbReference type="EMBL" id="CAB4703770.1"/>
    </source>
</evidence>
<sequence length="163" mass="17333">MVINRRYFLRRAWKACTAFLGGAAVWTSWEMLKARDVAAGGKITLGNPVDYKDGTATYVREGRLWVVNAGGHLRALSQKCPHLGCRVPFCDSSGRFECPCHGSVFNIGGEYIQGPTPRGMDGYALSVEGDALVVDTGSVITGPENSVQNFDSTAKGPSCAAGG</sequence>
<reference evidence="13" key="1">
    <citation type="submission" date="2020-05" db="EMBL/GenBank/DDBJ databases">
        <authorList>
            <person name="Chiriac C."/>
            <person name="Salcher M."/>
            <person name="Ghai R."/>
            <person name="Kavagutti S V."/>
        </authorList>
    </citation>
    <scope>NUCLEOTIDE SEQUENCE</scope>
</reference>
<evidence type="ECO:0000256" key="5">
    <source>
        <dbReference type="ARBA" id="ARBA00023157"/>
    </source>
</evidence>
<dbReference type="InterPro" id="IPR005805">
    <property type="entry name" value="Rieske_Fe-S_prot_C"/>
</dbReference>
<evidence type="ECO:0000256" key="2">
    <source>
        <dbReference type="ARBA" id="ARBA00022723"/>
    </source>
</evidence>
<dbReference type="SUPFAM" id="SSF50022">
    <property type="entry name" value="ISP domain"/>
    <property type="match status" value="1"/>
</dbReference>
<dbReference type="PRINTS" id="PR00162">
    <property type="entry name" value="RIESKE"/>
</dbReference>
<dbReference type="GO" id="GO:0016020">
    <property type="term" value="C:membrane"/>
    <property type="evidence" value="ECO:0007669"/>
    <property type="project" value="InterPro"/>
</dbReference>
<name>A0A6J7MSC3_9ZZZZ</name>
<dbReference type="InterPro" id="IPR036922">
    <property type="entry name" value="Rieske_2Fe-2S_sf"/>
</dbReference>
<dbReference type="GO" id="GO:0051537">
    <property type="term" value="F:2 iron, 2 sulfur cluster binding"/>
    <property type="evidence" value="ECO:0007669"/>
    <property type="project" value="UniProtKB-KW"/>
</dbReference>
<feature type="domain" description="Rieske" evidence="7">
    <location>
        <begin position="46"/>
        <end position="134"/>
    </location>
</feature>
<dbReference type="InterPro" id="IPR014349">
    <property type="entry name" value="Rieske_Fe-S_prot"/>
</dbReference>
<evidence type="ECO:0000313" key="11">
    <source>
        <dbReference type="EMBL" id="CAB4852905.1"/>
    </source>
</evidence>
<dbReference type="PROSITE" id="PS51296">
    <property type="entry name" value="RIESKE"/>
    <property type="match status" value="1"/>
</dbReference>
<evidence type="ECO:0000256" key="3">
    <source>
        <dbReference type="ARBA" id="ARBA00023004"/>
    </source>
</evidence>
<gene>
    <name evidence="9" type="ORF">UFOPK2656_00221</name>
    <name evidence="10" type="ORF">UFOPK3099_00996</name>
    <name evidence="11" type="ORF">UFOPK3267_02427</name>
    <name evidence="12" type="ORF">UFOPK3651_01698</name>
    <name evidence="13" type="ORF">UFOPK3931_00870</name>
    <name evidence="8" type="ORF">UFOPK4189_01969</name>
</gene>
<dbReference type="EMBL" id="CAFBIY010000172">
    <property type="protein sequence ID" value="CAB4852905.1"/>
    <property type="molecule type" value="Genomic_DNA"/>
</dbReference>
<evidence type="ECO:0000313" key="13">
    <source>
        <dbReference type="EMBL" id="CAB4982062.1"/>
    </source>
</evidence>
<dbReference type="EMBL" id="CAFAAV010000060">
    <property type="protein sequence ID" value="CAB4814926.1"/>
    <property type="molecule type" value="Genomic_DNA"/>
</dbReference>